<comment type="subcellular location">
    <subcellularLocation>
        <location evidence="1">Cytoplasm</location>
    </subcellularLocation>
</comment>
<keyword evidence="2" id="KW-0963">Cytoplasm</keyword>
<evidence type="ECO:0000259" key="6">
    <source>
        <dbReference type="PROSITE" id="PS50106"/>
    </source>
</evidence>
<dbReference type="SUPFAM" id="SSF50156">
    <property type="entry name" value="PDZ domain-like"/>
    <property type="match status" value="1"/>
</dbReference>
<dbReference type="InterPro" id="IPR051976">
    <property type="entry name" value="Synaptopodin_domain"/>
</dbReference>
<feature type="region of interest" description="Disordered" evidence="5">
    <location>
        <begin position="517"/>
        <end position="591"/>
    </location>
</feature>
<dbReference type="PANTHER" id="PTHR24217:SF10">
    <property type="entry name" value="SYNAPTOPODIN 2-LIKE PROTEIN"/>
    <property type="match status" value="1"/>
</dbReference>
<dbReference type="Proteomes" id="UP000324091">
    <property type="component" value="Chromosome 1"/>
</dbReference>
<comment type="similarity">
    <text evidence="4">Belongs to the synaptopodin family.</text>
</comment>
<evidence type="ECO:0000256" key="2">
    <source>
        <dbReference type="ARBA" id="ARBA00022490"/>
    </source>
</evidence>
<keyword evidence="8" id="KW-1185">Reference proteome</keyword>
<feature type="region of interest" description="Disordered" evidence="5">
    <location>
        <begin position="612"/>
        <end position="680"/>
    </location>
</feature>
<dbReference type="PROSITE" id="PS50106">
    <property type="entry name" value="PDZ"/>
    <property type="match status" value="1"/>
</dbReference>
<feature type="compositionally biased region" description="Polar residues" evidence="5">
    <location>
        <begin position="645"/>
        <end position="655"/>
    </location>
</feature>
<accession>A0A5C6PRJ7</accession>
<feature type="compositionally biased region" description="Low complexity" evidence="5">
    <location>
        <begin position="524"/>
        <end position="533"/>
    </location>
</feature>
<dbReference type="EMBL" id="RHFK02000001">
    <property type="protein sequence ID" value="TWW82294.1"/>
    <property type="molecule type" value="Genomic_DNA"/>
</dbReference>
<gene>
    <name evidence="7" type="ORF">D4764_01G0021090</name>
</gene>
<feature type="region of interest" description="Disordered" evidence="5">
    <location>
        <begin position="712"/>
        <end position="740"/>
    </location>
</feature>
<evidence type="ECO:0000256" key="5">
    <source>
        <dbReference type="SAM" id="MobiDB-lite"/>
    </source>
</evidence>
<comment type="caution">
    <text evidence="7">The sequence shown here is derived from an EMBL/GenBank/DDBJ whole genome shotgun (WGS) entry which is preliminary data.</text>
</comment>
<dbReference type="GO" id="GO:0003779">
    <property type="term" value="F:actin binding"/>
    <property type="evidence" value="ECO:0007669"/>
    <property type="project" value="TreeGrafter"/>
</dbReference>
<name>A0A5C6PRJ7_9TELE</name>
<evidence type="ECO:0000256" key="1">
    <source>
        <dbReference type="ARBA" id="ARBA00004496"/>
    </source>
</evidence>
<reference evidence="7 8" key="1">
    <citation type="submission" date="2019-04" db="EMBL/GenBank/DDBJ databases">
        <title>Chromosome genome assembly for Takifugu flavidus.</title>
        <authorList>
            <person name="Xiao S."/>
        </authorList>
    </citation>
    <scope>NUCLEOTIDE SEQUENCE [LARGE SCALE GENOMIC DNA]</scope>
    <source>
        <strain evidence="7">HTHZ2018</strain>
        <tissue evidence="7">Muscle</tissue>
    </source>
</reference>
<dbReference type="InterPro" id="IPR036034">
    <property type="entry name" value="PDZ_sf"/>
</dbReference>
<dbReference type="PANTHER" id="PTHR24217">
    <property type="entry name" value="PUTATIVE-RELATED"/>
    <property type="match status" value="1"/>
</dbReference>
<feature type="compositionally biased region" description="Polar residues" evidence="5">
    <location>
        <begin position="712"/>
        <end position="722"/>
    </location>
</feature>
<feature type="domain" description="PDZ" evidence="6">
    <location>
        <begin position="141"/>
        <end position="196"/>
    </location>
</feature>
<evidence type="ECO:0000256" key="3">
    <source>
        <dbReference type="ARBA" id="ARBA00022553"/>
    </source>
</evidence>
<evidence type="ECO:0000256" key="4">
    <source>
        <dbReference type="ARBA" id="ARBA00038161"/>
    </source>
</evidence>
<protein>
    <submittedName>
        <fullName evidence="7">Synaptopodin 2-like protein</fullName>
    </submittedName>
</protein>
<dbReference type="AlphaFoldDB" id="A0A5C6PRJ7"/>
<dbReference type="GO" id="GO:0005634">
    <property type="term" value="C:nucleus"/>
    <property type="evidence" value="ECO:0007669"/>
    <property type="project" value="TreeGrafter"/>
</dbReference>
<feature type="compositionally biased region" description="Acidic residues" evidence="5">
    <location>
        <begin position="241"/>
        <end position="251"/>
    </location>
</feature>
<feature type="region of interest" description="Disordered" evidence="5">
    <location>
        <begin position="193"/>
        <end position="344"/>
    </location>
</feature>
<dbReference type="GO" id="GO:0032233">
    <property type="term" value="P:positive regulation of actin filament bundle assembly"/>
    <property type="evidence" value="ECO:0007669"/>
    <property type="project" value="TreeGrafter"/>
</dbReference>
<feature type="compositionally biased region" description="Basic residues" evidence="5">
    <location>
        <begin position="257"/>
        <end position="266"/>
    </location>
</feature>
<dbReference type="Gene3D" id="2.30.42.10">
    <property type="match status" value="2"/>
</dbReference>
<dbReference type="GO" id="GO:0015629">
    <property type="term" value="C:actin cytoskeleton"/>
    <property type="evidence" value="ECO:0007669"/>
    <property type="project" value="TreeGrafter"/>
</dbReference>
<keyword evidence="3" id="KW-0597">Phosphoprotein</keyword>
<sequence>MVAEEIMVTLSGGAPWGFRLQGGAEQQTPLQVAKLHFTVALNHRDRFLGLLLGCREVGRGLGHHGVWKVTSLFRRNRGKMFTINSSDLGQVTWNRWTWNRWTWNRRPGTGDLEQVDLEQVDLGQATWNRWTWNRRPGTGDLGQVRRRSKACRGGLRENDELVAIGQRPCAGLSHADAMSLIDTQSPTLSLKVKRAPPGFLSPNGRCAPRLSPCAAPSPSPRAASLPPAGTPSGVTSPPDSEAYDGETDSDADTQALTHRRQRRTPPHARSPARYDNQDEEETSEMSGYESATDAGLSLQGQWDVSPHREPLHSNWTGPEHTPNPHTLTAAPADQAEAEGEGDSGFQEVGVCSGLPCPPLVSPERAKEALMLGHQLVPMVGPQQSPVNHELSTSYMDKARQASEYRQMLELQRGESQVEKQVKEARTKCRSIASLLTDAPNPNSKGVLMFKKRRQRAKKFTLTCFGKAEGDRGGDTEGETEEEGGSSIQSGSEVDEAGFSASFDPTWDAGYLDLLDRRSSACPSTTPTTPTTPTANRSLKLDPPAHQPSGPALVDPSPGLEASALERSASQGSGLENRVTKQPIDNMSPPAVALTNGGSVAVSRASVVLSAPSRMPLSSQNGHRGSPDPSRSLGLTAATDPDHMTANVSPNQSVLNRTARPFTPGTTPSRPTVTSVMFRPPQPKPAVAVSMVTIQPTPHAPEPKRAVSSTSLYIPSRNNSSNAPPLWPPPPQLCHSHRSPSRQLLPPPSFLVFSHHLHNRFVPRLHVLLHLPPPRPPLSPHLLPLMWPYT</sequence>
<evidence type="ECO:0000313" key="7">
    <source>
        <dbReference type="EMBL" id="TWW82294.1"/>
    </source>
</evidence>
<feature type="region of interest" description="Disordered" evidence="5">
    <location>
        <begin position="465"/>
        <end position="492"/>
    </location>
</feature>
<dbReference type="GO" id="GO:0030018">
    <property type="term" value="C:Z disc"/>
    <property type="evidence" value="ECO:0007669"/>
    <property type="project" value="TreeGrafter"/>
</dbReference>
<dbReference type="InterPro" id="IPR001478">
    <property type="entry name" value="PDZ"/>
</dbReference>
<feature type="compositionally biased region" description="Polar residues" evidence="5">
    <location>
        <begin position="663"/>
        <end position="674"/>
    </location>
</feature>
<organism evidence="7 8">
    <name type="scientific">Takifugu flavidus</name>
    <name type="common">sansaifugu</name>
    <dbReference type="NCBI Taxonomy" id="433684"/>
    <lineage>
        <taxon>Eukaryota</taxon>
        <taxon>Metazoa</taxon>
        <taxon>Chordata</taxon>
        <taxon>Craniata</taxon>
        <taxon>Vertebrata</taxon>
        <taxon>Euteleostomi</taxon>
        <taxon>Actinopterygii</taxon>
        <taxon>Neopterygii</taxon>
        <taxon>Teleostei</taxon>
        <taxon>Neoteleostei</taxon>
        <taxon>Acanthomorphata</taxon>
        <taxon>Eupercaria</taxon>
        <taxon>Tetraodontiformes</taxon>
        <taxon>Tetradontoidea</taxon>
        <taxon>Tetraodontidae</taxon>
        <taxon>Takifugu</taxon>
    </lineage>
</organism>
<evidence type="ECO:0000313" key="8">
    <source>
        <dbReference type="Proteomes" id="UP000324091"/>
    </source>
</evidence>
<proteinExistence type="inferred from homology"/>
<feature type="compositionally biased region" description="Low complexity" evidence="5">
    <location>
        <begin position="206"/>
        <end position="227"/>
    </location>
</feature>